<evidence type="ECO:0000256" key="1">
    <source>
        <dbReference type="ARBA" id="ARBA00006484"/>
    </source>
</evidence>
<dbReference type="InterPro" id="IPR036291">
    <property type="entry name" value="NAD(P)-bd_dom_sf"/>
</dbReference>
<comment type="similarity">
    <text evidence="1">Belongs to the short-chain dehydrogenases/reductases (SDR) family.</text>
</comment>
<dbReference type="PANTHER" id="PTHR24320">
    <property type="entry name" value="RETINOL DEHYDROGENASE"/>
    <property type="match status" value="1"/>
</dbReference>
<comment type="caution">
    <text evidence="5">The sequence shown here is derived from an EMBL/GenBank/DDBJ whole genome shotgun (WGS) entry which is preliminary data.</text>
</comment>
<evidence type="ECO:0000256" key="2">
    <source>
        <dbReference type="ARBA" id="ARBA00022857"/>
    </source>
</evidence>
<organism evidence="5 6">
    <name type="scientific">Exophiala mesophila</name>
    <name type="common">Black yeast-like fungus</name>
    <dbReference type="NCBI Taxonomy" id="212818"/>
    <lineage>
        <taxon>Eukaryota</taxon>
        <taxon>Fungi</taxon>
        <taxon>Dikarya</taxon>
        <taxon>Ascomycota</taxon>
        <taxon>Pezizomycotina</taxon>
        <taxon>Eurotiomycetes</taxon>
        <taxon>Chaetothyriomycetidae</taxon>
        <taxon>Chaetothyriales</taxon>
        <taxon>Herpotrichiellaceae</taxon>
        <taxon>Exophiala</taxon>
    </lineage>
</organism>
<evidence type="ECO:0008006" key="7">
    <source>
        <dbReference type="Google" id="ProtNLM"/>
    </source>
</evidence>
<name>A0A438N531_EXOME</name>
<feature type="region of interest" description="Disordered" evidence="4">
    <location>
        <begin position="1"/>
        <end position="23"/>
    </location>
</feature>
<dbReference type="AlphaFoldDB" id="A0A438N531"/>
<keyword evidence="3" id="KW-0560">Oxidoreductase</keyword>
<keyword evidence="2" id="KW-0521">NADP</keyword>
<evidence type="ECO:0000313" key="6">
    <source>
        <dbReference type="Proteomes" id="UP000288859"/>
    </source>
</evidence>
<dbReference type="PANTHER" id="PTHR24320:SF272">
    <property type="entry name" value="NAD(P)-BINDING ROSSMANN-FOLD SUPERFAMILY PROTEIN"/>
    <property type="match status" value="1"/>
</dbReference>
<dbReference type="Pfam" id="PF00106">
    <property type="entry name" value="adh_short"/>
    <property type="match status" value="1"/>
</dbReference>
<dbReference type="GO" id="GO:0016491">
    <property type="term" value="F:oxidoreductase activity"/>
    <property type="evidence" value="ECO:0007669"/>
    <property type="project" value="UniProtKB-KW"/>
</dbReference>
<dbReference type="Proteomes" id="UP000288859">
    <property type="component" value="Unassembled WGS sequence"/>
</dbReference>
<proteinExistence type="inferred from homology"/>
<dbReference type="SUPFAM" id="SSF51735">
    <property type="entry name" value="NAD(P)-binding Rossmann-fold domains"/>
    <property type="match status" value="1"/>
</dbReference>
<protein>
    <recommendedName>
        <fullName evidence="7">NAD(P)-binding protein</fullName>
    </recommendedName>
</protein>
<evidence type="ECO:0000256" key="3">
    <source>
        <dbReference type="ARBA" id="ARBA00023002"/>
    </source>
</evidence>
<accession>A0A438N531</accession>
<dbReference type="PRINTS" id="PR00081">
    <property type="entry name" value="GDHRDH"/>
</dbReference>
<reference evidence="5 6" key="1">
    <citation type="submission" date="2017-03" db="EMBL/GenBank/DDBJ databases">
        <title>Genomes of endolithic fungi from Antarctica.</title>
        <authorList>
            <person name="Coleine C."/>
            <person name="Masonjones S."/>
            <person name="Stajich J.E."/>
        </authorList>
    </citation>
    <scope>NUCLEOTIDE SEQUENCE [LARGE SCALE GENOMIC DNA]</scope>
    <source>
        <strain evidence="5 6">CCFEE 6314</strain>
    </source>
</reference>
<dbReference type="InterPro" id="IPR002347">
    <property type="entry name" value="SDR_fam"/>
</dbReference>
<dbReference type="EMBL" id="NAJM01000020">
    <property type="protein sequence ID" value="RVX70868.1"/>
    <property type="molecule type" value="Genomic_DNA"/>
</dbReference>
<feature type="compositionally biased region" description="Basic and acidic residues" evidence="4">
    <location>
        <begin position="1"/>
        <end position="13"/>
    </location>
</feature>
<evidence type="ECO:0000313" key="5">
    <source>
        <dbReference type="EMBL" id="RVX70868.1"/>
    </source>
</evidence>
<gene>
    <name evidence="5" type="ORF">B0A52_06025</name>
</gene>
<sequence length="335" mass="36425">MTTRYAESHKPENRNGPGDSRPTALQIVKDNDLEGKLTDKVAFVTGTSSGIGIETVRALKATGVKVYAAVRNLEKGRKALADQLEPGHVELILLDTSSFDSVRNAVKEFLSKESKLNLLINNAGIMAVPELTLTADGQEVQFQTNHLGHFLLFQLLKPTLLASSTPEFHSRVVNVGSTGHRVCGVHFDDLSLSQPGAYQPFVGYGQSKTANIYMANEIERRYGGQGLHGWSLHPGGFSSGLQVHQDFGDLINVPEVRRYLKSLEQGASTTLVAALDKELEGKGGKFLQDTQVAPPVDPEVEQLSIAPGYATWAYDVESAKKLWEVSNKIVGVNDD</sequence>
<dbReference type="VEuPathDB" id="FungiDB:PV10_01348"/>
<dbReference type="Gene3D" id="3.40.50.720">
    <property type="entry name" value="NAD(P)-binding Rossmann-like Domain"/>
    <property type="match status" value="1"/>
</dbReference>
<evidence type="ECO:0000256" key="4">
    <source>
        <dbReference type="SAM" id="MobiDB-lite"/>
    </source>
</evidence>
<dbReference type="OrthoDB" id="191139at2759"/>